<dbReference type="Proteomes" id="UP000476934">
    <property type="component" value="Unassembled WGS sequence"/>
</dbReference>
<comment type="subcellular location">
    <subcellularLocation>
        <location evidence="8">Cell membrane</location>
        <topology evidence="8">Single-pass membrane protein</topology>
    </subcellularLocation>
    <text evidence="8">Colocalized with FtsZ to the nascent septal site.</text>
</comment>
<reference evidence="10 11" key="2">
    <citation type="submission" date="2020-03" db="EMBL/GenBank/DDBJ databases">
        <title>Bacillus aquiflavi sp. nov., isolated from yellow water of strong flavor Chinese baijiu in Yibin region of China.</title>
        <authorList>
            <person name="Xie J."/>
        </authorList>
    </citation>
    <scope>NUCLEOTIDE SEQUENCE [LARGE SCALE GENOMIC DNA]</scope>
    <source>
        <strain evidence="10 11">Gsoil 114</strain>
    </source>
</reference>
<dbReference type="GO" id="GO:0005886">
    <property type="term" value="C:plasma membrane"/>
    <property type="evidence" value="ECO:0007669"/>
    <property type="project" value="UniProtKB-SubCell"/>
</dbReference>
<feature type="topological domain" description="Cytoplasmic" evidence="8">
    <location>
        <begin position="23"/>
        <end position="564"/>
    </location>
</feature>
<keyword evidence="6 8" id="KW-0717">Septation</keyword>
<evidence type="ECO:0000256" key="9">
    <source>
        <dbReference type="SAM" id="Phobius"/>
    </source>
</evidence>
<evidence type="ECO:0000256" key="4">
    <source>
        <dbReference type="ARBA" id="ARBA00023054"/>
    </source>
</evidence>
<reference evidence="10 11" key="1">
    <citation type="submission" date="2020-02" db="EMBL/GenBank/DDBJ databases">
        <authorList>
            <person name="Feng H."/>
        </authorList>
    </citation>
    <scope>NUCLEOTIDE SEQUENCE [LARGE SCALE GENOMIC DNA]</scope>
    <source>
        <strain evidence="10 11">Gsoil 114</strain>
    </source>
</reference>
<dbReference type="RefSeq" id="WP_051476332.1">
    <property type="nucleotide sequence ID" value="NZ_JAAIWK010000038.1"/>
</dbReference>
<evidence type="ECO:0000256" key="2">
    <source>
        <dbReference type="ARBA" id="ARBA00022692"/>
    </source>
</evidence>
<comment type="similarity">
    <text evidence="8">Belongs to the EzrA family.</text>
</comment>
<feature type="coiled-coil region" evidence="8">
    <location>
        <begin position="250"/>
        <end position="277"/>
    </location>
</feature>
<protein>
    <recommendedName>
        <fullName evidence="8">Septation ring formation regulator EzrA</fullName>
    </recommendedName>
</protein>
<evidence type="ECO:0000256" key="7">
    <source>
        <dbReference type="ARBA" id="ARBA00023306"/>
    </source>
</evidence>
<keyword evidence="8" id="KW-1003">Cell membrane</keyword>
<dbReference type="NCBIfam" id="NF003413">
    <property type="entry name" value="PRK04778.1-7"/>
    <property type="match status" value="1"/>
</dbReference>
<dbReference type="InterPro" id="IPR010379">
    <property type="entry name" value="EzrA"/>
</dbReference>
<organism evidence="10 11">
    <name type="scientific">Heyndrickxia ginsengihumi</name>
    <dbReference type="NCBI Taxonomy" id="363870"/>
    <lineage>
        <taxon>Bacteria</taxon>
        <taxon>Bacillati</taxon>
        <taxon>Bacillota</taxon>
        <taxon>Bacilli</taxon>
        <taxon>Bacillales</taxon>
        <taxon>Bacillaceae</taxon>
        <taxon>Heyndrickxia</taxon>
    </lineage>
</organism>
<keyword evidence="3 8" id="KW-1133">Transmembrane helix</keyword>
<sequence length="564" mass="66044">MMYGIIGAIVVILIILISGFIIRKQYYKEIDKLEAWKIDLMNRPVSDELGKVKQLNMTGETEEMFERWRKSWDDILESDLPNVEEKLFEIEEQTDKYMFRKAKAIQAETEAILNRVEDKIQTILTELDELVSSEQENRVEIDELRTIFKEIKKKLLTHRHTYGKAIKPLDQRADALALEFNQYEELTQNGNYLGARNLVMELKKEIEILHEKVQKIPDLLTETGSLLPTQIAELVEGYEEMIEQGFVLDHLQFNEEMEDIKNTLKEYHDRLEKAELSDVEKGIGELKERMETIYDLLEKEVYAKNYVFQNTATTEQLLETIKSTNENIKDETFSVQQSYQLLEEEMTIPLELEQQIEKLMKRYNLLKAKIPEQQTIYSVLSEQLKEIRSQIEKIQQEQETFTEHLQSLRKDEISARDQVAELKRNIHDLRRLVKQSNIPGLPDRYQELFEQAQEHIQDTLRSLNAKPLNTEVVNQHLQQAVSTVDHLQQTTYELVDSVVLAEKVIQYGNRYRGKYQKVADGLQRAEAAFRSYDYQAALEEAAATVESVEPGALKRIEQTYVKQD</sequence>
<dbReference type="HAMAP" id="MF_00728">
    <property type="entry name" value="EzrA"/>
    <property type="match status" value="1"/>
</dbReference>
<name>A0A6M0PAK9_9BACI</name>
<comment type="caution">
    <text evidence="10">The sequence shown here is derived from an EMBL/GenBank/DDBJ whole genome shotgun (WGS) entry which is preliminary data.</text>
</comment>
<accession>A0A6M0PAK9</accession>
<gene>
    <name evidence="8 10" type="primary">ezrA</name>
    <name evidence="10" type="ORF">G4D61_16625</name>
</gene>
<evidence type="ECO:0000256" key="8">
    <source>
        <dbReference type="HAMAP-Rule" id="MF_00728"/>
    </source>
</evidence>
<keyword evidence="2 8" id="KW-0812">Transmembrane</keyword>
<proteinExistence type="inferred from homology"/>
<evidence type="ECO:0000256" key="1">
    <source>
        <dbReference type="ARBA" id="ARBA00022618"/>
    </source>
</evidence>
<dbReference type="Pfam" id="PF06160">
    <property type="entry name" value="EzrA"/>
    <property type="match status" value="1"/>
</dbReference>
<evidence type="ECO:0000256" key="6">
    <source>
        <dbReference type="ARBA" id="ARBA00023210"/>
    </source>
</evidence>
<evidence type="ECO:0000256" key="3">
    <source>
        <dbReference type="ARBA" id="ARBA00022989"/>
    </source>
</evidence>
<dbReference type="GO" id="GO:0000921">
    <property type="term" value="P:septin ring assembly"/>
    <property type="evidence" value="ECO:0007669"/>
    <property type="project" value="InterPro"/>
</dbReference>
<evidence type="ECO:0000313" key="11">
    <source>
        <dbReference type="Proteomes" id="UP000476934"/>
    </source>
</evidence>
<keyword evidence="7 8" id="KW-0131">Cell cycle</keyword>
<dbReference type="EMBL" id="JAAIWK010000038">
    <property type="protein sequence ID" value="NEY21551.1"/>
    <property type="molecule type" value="Genomic_DNA"/>
</dbReference>
<keyword evidence="1 8" id="KW-0132">Cell division</keyword>
<comment type="function">
    <text evidence="8">Negative regulator of FtsZ ring formation; modulates the frequency and position of FtsZ ring formation. Inhibits FtsZ ring formation at polar sites. Interacts either with FtsZ or with one of its binding partners to promote depolymerization.</text>
</comment>
<feature type="transmembrane region" description="Helical" evidence="9">
    <location>
        <begin position="6"/>
        <end position="22"/>
    </location>
</feature>
<keyword evidence="11" id="KW-1185">Reference proteome</keyword>
<dbReference type="OrthoDB" id="1654473at2"/>
<evidence type="ECO:0000313" key="10">
    <source>
        <dbReference type="EMBL" id="NEY21551.1"/>
    </source>
</evidence>
<keyword evidence="5 8" id="KW-0472">Membrane</keyword>
<keyword evidence="4 8" id="KW-0175">Coiled coil</keyword>
<feature type="topological domain" description="Extracellular" evidence="8">
    <location>
        <begin position="1"/>
        <end position="3"/>
    </location>
</feature>
<dbReference type="AlphaFoldDB" id="A0A6M0PAK9"/>
<evidence type="ECO:0000256" key="5">
    <source>
        <dbReference type="ARBA" id="ARBA00023136"/>
    </source>
</evidence>
<dbReference type="GO" id="GO:0005940">
    <property type="term" value="C:septin ring"/>
    <property type="evidence" value="ECO:0007669"/>
    <property type="project" value="InterPro"/>
</dbReference>
<feature type="coiled-coil region" evidence="8">
    <location>
        <begin position="377"/>
        <end position="432"/>
    </location>
</feature>
<dbReference type="GO" id="GO:0000917">
    <property type="term" value="P:division septum assembly"/>
    <property type="evidence" value="ECO:0007669"/>
    <property type="project" value="UniProtKB-KW"/>
</dbReference>